<dbReference type="OMA" id="PHPKKPW"/>
<dbReference type="Pfam" id="PF21547">
    <property type="entry name" value="TTI1"/>
    <property type="match status" value="1"/>
</dbReference>
<organism evidence="4 5">
    <name type="scientific">Grifola frondosa</name>
    <name type="common">Maitake</name>
    <name type="synonym">Polyporus frondosus</name>
    <dbReference type="NCBI Taxonomy" id="5627"/>
    <lineage>
        <taxon>Eukaryota</taxon>
        <taxon>Fungi</taxon>
        <taxon>Dikarya</taxon>
        <taxon>Basidiomycota</taxon>
        <taxon>Agaricomycotina</taxon>
        <taxon>Agaricomycetes</taxon>
        <taxon>Polyporales</taxon>
        <taxon>Grifolaceae</taxon>
        <taxon>Grifola</taxon>
    </lineage>
</organism>
<dbReference type="Proteomes" id="UP000092993">
    <property type="component" value="Unassembled WGS sequence"/>
</dbReference>
<dbReference type="InterPro" id="IPR057567">
    <property type="entry name" value="TPR_TTI1_C"/>
</dbReference>
<dbReference type="SUPFAM" id="SSF48371">
    <property type="entry name" value="ARM repeat"/>
    <property type="match status" value="1"/>
</dbReference>
<dbReference type="Pfam" id="PF24181">
    <property type="entry name" value="TPR_TTI1_C"/>
    <property type="match status" value="1"/>
</dbReference>
<gene>
    <name evidence="4" type="primary">tti1</name>
    <name evidence="4" type="ORF">A0H81_00806</name>
</gene>
<dbReference type="Gene3D" id="1.25.10.10">
    <property type="entry name" value="Leucine-rich Repeat Variant"/>
    <property type="match status" value="1"/>
</dbReference>
<comment type="caution">
    <text evidence="4">The sequence shown here is derived from an EMBL/GenBank/DDBJ whole genome shotgun (WGS) entry which is preliminary data.</text>
</comment>
<evidence type="ECO:0000259" key="3">
    <source>
        <dbReference type="Pfam" id="PF24181"/>
    </source>
</evidence>
<dbReference type="STRING" id="5627.A0A1C7MRK9"/>
<evidence type="ECO:0000313" key="5">
    <source>
        <dbReference type="Proteomes" id="UP000092993"/>
    </source>
</evidence>
<keyword evidence="5" id="KW-1185">Reference proteome</keyword>
<dbReference type="OrthoDB" id="49511at2759"/>
<name>A0A1C7MRK9_GRIFR</name>
<dbReference type="GO" id="GO:0005737">
    <property type="term" value="C:cytoplasm"/>
    <property type="evidence" value="ECO:0007669"/>
    <property type="project" value="TreeGrafter"/>
</dbReference>
<evidence type="ECO:0000313" key="4">
    <source>
        <dbReference type="EMBL" id="OBZ79503.1"/>
    </source>
</evidence>
<evidence type="ECO:0000256" key="1">
    <source>
        <dbReference type="SAM" id="MobiDB-lite"/>
    </source>
</evidence>
<dbReference type="PANTHER" id="PTHR18460">
    <property type="entry name" value="TEL2 INTERACTING PROTEIN 1 TTI1 FAMILY MEMBER"/>
    <property type="match status" value="1"/>
</dbReference>
<dbReference type="Pfam" id="PF24173">
    <property type="entry name" value="TPR_TTI1_N"/>
    <property type="match status" value="1"/>
</dbReference>
<proteinExistence type="predicted"/>
<reference evidence="4 5" key="1">
    <citation type="submission" date="2016-03" db="EMBL/GenBank/DDBJ databases">
        <title>Whole genome sequencing of Grifola frondosa 9006-11.</title>
        <authorList>
            <person name="Min B."/>
            <person name="Park H."/>
            <person name="Kim J.-G."/>
            <person name="Cho H."/>
            <person name="Oh Y.-L."/>
            <person name="Kong W.-S."/>
            <person name="Choi I.-G."/>
        </authorList>
    </citation>
    <scope>NUCLEOTIDE SEQUENCE [LARGE SCALE GENOMIC DNA]</scope>
    <source>
        <strain evidence="4 5">9006-11</strain>
    </source>
</reference>
<dbReference type="InterPro" id="IPR016024">
    <property type="entry name" value="ARM-type_fold"/>
</dbReference>
<dbReference type="EMBL" id="LUGG01000001">
    <property type="protein sequence ID" value="OBZ79503.1"/>
    <property type="molecule type" value="Genomic_DNA"/>
</dbReference>
<dbReference type="InterPro" id="IPR052587">
    <property type="entry name" value="TELO2-interacting_protein_1"/>
</dbReference>
<evidence type="ECO:0000259" key="2">
    <source>
        <dbReference type="Pfam" id="PF24173"/>
    </source>
</evidence>
<sequence length="1070" mass="117402">MEGRGSAQATFQKLKVTCVPLLSNSLLTPSSIPIVSKLLTELTTSLRDVQEAESVLSPSLISYVFFPLSSLLRRNELSTIPDQILEKVLVIFAILCESWWWDMDEPTWEQIFMLCGGIIGGIDRKGKGRVRDDETREAATLCLWVILRERSPDEDPLRSSLTHRASRTLARFQTHVQNQKFTPIIGQTLNTLLSSAESSQLPLQRSSLKVLHIIVKCYLRDDFVPSVLPGVVSSMDKIALGVGVSKGWSNGDIVAGALAVMQEAIIRSIRDEICVRMGAVQGINDLEDLTELLDDVKPAASAHGSSYGTARTPAWLRGTVSQLHIAINALSPLVNHPTPAALFALSTFSASVLSSTTLTLPQSQPLLLSFLLSLTGSTFDRISNHADTALRQLLAPPSTARHTLLQGLMQISRDNLAILPRLLLSHADAKVEHVAGLIEAVCRLATAQGAAERPGIPAISVGVGKLLGPHGGIEKWGWSLLSTLEFINPPVVVTGTSAAQLMLENDTTSANWVPFPELTFEHVASRSAHSALERMFRLLGQTAGEGGLFTIEWFVDVGQAGRESRAVAALWCACRLLEGVGGVSLDSGTVPLLASAKNKRVDKLARGLARRIAEAWDDIDEEVTTTQDRNPSISPDEDGVLVEHIRKIISIRTPVHYLRNSRSSIYSLATITSYASPANLLLSNFDYALDAVSRHLTHRWLDVDATKVLVVLVRLVGRGVVQKAGDVVEECFDRLDEFHGYEVVVDGLVEVLGEVVKIVEEDEESRVIRQLQVDTALALGKDSHKLDAFIEWFVHRNDPGPAEEPIRDDTYPREAWGRKDESEVNDENRNSKDADPNAELPPTPTQALTKQIVSRSLYFLTHSSPMIRARILMLLSSAVPVLPESALLPAINDAWPFILNRFSDPETFVISAAASLVESLAIHVGDFMYRRIWDDIWPRFRDILRSLDAADAQSALARRGRGAVGTESAYTASHRLYGSILRTMTAAAKGVQSQDSTVWEVIVIFRRFLHSHAHDELQACARELYCAIGMNNEDAVWLALSATQALVEGSVSFLKETKWDIGVNVSMILT</sequence>
<dbReference type="AlphaFoldDB" id="A0A1C7MRK9"/>
<dbReference type="PANTHER" id="PTHR18460:SF3">
    <property type="entry name" value="TELO2-INTERACTING PROTEIN 1 HOMOLOG"/>
    <property type="match status" value="1"/>
</dbReference>
<feature type="domain" description="TTI1 N-terminal TPR" evidence="2">
    <location>
        <begin position="11"/>
        <end position="376"/>
    </location>
</feature>
<dbReference type="InterPro" id="IPR057566">
    <property type="entry name" value="TPR_TTI1_N"/>
</dbReference>
<feature type="compositionally biased region" description="Basic and acidic residues" evidence="1">
    <location>
        <begin position="801"/>
        <end position="835"/>
    </location>
</feature>
<feature type="domain" description="TTI1 C-terminal TPR" evidence="3">
    <location>
        <begin position="751"/>
        <end position="1037"/>
    </location>
</feature>
<accession>A0A1C7MRK9</accession>
<feature type="region of interest" description="Disordered" evidence="1">
    <location>
        <begin position="801"/>
        <end position="846"/>
    </location>
</feature>
<dbReference type="InterPro" id="IPR049362">
    <property type="entry name" value="TTI1_rpt"/>
</dbReference>
<dbReference type="InterPro" id="IPR011989">
    <property type="entry name" value="ARM-like"/>
</dbReference>
<protein>
    <submittedName>
        <fullName evidence="4">TEL2-interacting protein 1</fullName>
    </submittedName>
</protein>